<comment type="function">
    <text evidence="8">Plays an important role in the de novo pathway of purine nucleotide biosynthesis. Catalyzes the first committed step in the biosynthesis of AMP from IMP.</text>
</comment>
<dbReference type="FunFam" id="1.10.300.10:FF:000001">
    <property type="entry name" value="Adenylosuccinate synthetase"/>
    <property type="match status" value="1"/>
</dbReference>
<feature type="binding site" evidence="8">
    <location>
        <position position="13"/>
    </location>
    <ligand>
        <name>Mg(2+)</name>
        <dbReference type="ChEBI" id="CHEBI:18420"/>
    </ligand>
</feature>
<feature type="active site" description="Proton donor" evidence="8">
    <location>
        <position position="41"/>
    </location>
</feature>
<dbReference type="InterPro" id="IPR033128">
    <property type="entry name" value="Adenylosuccin_syn_Lys_AS"/>
</dbReference>
<dbReference type="InterPro" id="IPR001114">
    <property type="entry name" value="Adenylosuccinate_synthetase"/>
</dbReference>
<dbReference type="EMBL" id="JADIMB010000136">
    <property type="protein sequence ID" value="MBO8471958.1"/>
    <property type="molecule type" value="Genomic_DNA"/>
</dbReference>
<dbReference type="FunFam" id="3.90.170.10:FF:000001">
    <property type="entry name" value="Adenylosuccinate synthetase"/>
    <property type="match status" value="1"/>
</dbReference>
<feature type="binding site" evidence="8">
    <location>
        <begin position="328"/>
        <end position="330"/>
    </location>
    <ligand>
        <name>GTP</name>
        <dbReference type="ChEBI" id="CHEBI:37565"/>
    </ligand>
</feature>
<evidence type="ECO:0000256" key="5">
    <source>
        <dbReference type="ARBA" id="ARBA00022755"/>
    </source>
</evidence>
<comment type="catalytic activity">
    <reaction evidence="8 10">
        <text>IMP + L-aspartate + GTP = N(6)-(1,2-dicarboxyethyl)-AMP + GDP + phosphate + 2 H(+)</text>
        <dbReference type="Rhea" id="RHEA:15753"/>
        <dbReference type="ChEBI" id="CHEBI:15378"/>
        <dbReference type="ChEBI" id="CHEBI:29991"/>
        <dbReference type="ChEBI" id="CHEBI:37565"/>
        <dbReference type="ChEBI" id="CHEBI:43474"/>
        <dbReference type="ChEBI" id="CHEBI:57567"/>
        <dbReference type="ChEBI" id="CHEBI:58053"/>
        <dbReference type="ChEBI" id="CHEBI:58189"/>
        <dbReference type="EC" id="6.3.4.4"/>
    </reaction>
</comment>
<evidence type="ECO:0000256" key="4">
    <source>
        <dbReference type="ARBA" id="ARBA00022741"/>
    </source>
</evidence>
<proteinExistence type="inferred from homology"/>
<keyword evidence="3 8" id="KW-0479">Metal-binding</keyword>
<evidence type="ECO:0000256" key="7">
    <source>
        <dbReference type="ARBA" id="ARBA00023134"/>
    </source>
</evidence>
<dbReference type="Gene3D" id="3.40.440.10">
    <property type="entry name" value="Adenylosuccinate Synthetase, subunit A, domain 1"/>
    <property type="match status" value="1"/>
</dbReference>
<keyword evidence="4 8" id="KW-0547">Nucleotide-binding</keyword>
<comment type="subcellular location">
    <subcellularLocation>
        <location evidence="8">Cytoplasm</location>
    </subcellularLocation>
</comment>
<dbReference type="EC" id="6.3.4.4" evidence="8 10"/>
<sequence>MALDVVLGLQWGDEGKGKIVDVLAGRYPVVARFQGGPNAGHSLHFEGKSFVLRSIPSGIFRKDAINIIGNGVVLDPITFRQECENIEKTGVPVKERIVVAKKAHLILPTHRLLDAANEAAMGKGKIGSTLKGIGPTYTDKVSRNGLRVGDILADDFNERFNRLKSRHVKQLQQMEFKCDPDAEEAAFMEAVAYLKQFRLVDCEYFINNELNDKSILAEGAQGSMLDIDYGSYPFVTSSSTACAGACIGLGVAPSRIGHVYGIFKAYCTRVGSGPFPTELFDETGDRLREIGHEFGAVTGRPRRTGWLDLVALKYAVMLSGVTDLIMMKSDCLDSFGTIKVCTSYKVDGHETDQVPFDTYAHIEPVYTEFKGWNTDLTGCRKESELPVEFKDYVKFMETYLGVPIKIISLGPDRDATIMR</sequence>
<dbReference type="Gene3D" id="1.10.300.10">
    <property type="entry name" value="Adenylosuccinate Synthetase, subunit A, domain 2"/>
    <property type="match status" value="1"/>
</dbReference>
<dbReference type="InterPro" id="IPR027417">
    <property type="entry name" value="P-loop_NTPase"/>
</dbReference>
<keyword evidence="8" id="KW-0963">Cytoplasm</keyword>
<keyword evidence="2 8" id="KW-0436">Ligase</keyword>
<evidence type="ECO:0000256" key="10">
    <source>
        <dbReference type="RuleBase" id="RU000520"/>
    </source>
</evidence>
<feature type="active site" description="Proton acceptor" evidence="8">
    <location>
        <position position="13"/>
    </location>
</feature>
<reference evidence="11" key="1">
    <citation type="submission" date="2020-10" db="EMBL/GenBank/DDBJ databases">
        <authorList>
            <person name="Gilroy R."/>
        </authorList>
    </citation>
    <scope>NUCLEOTIDE SEQUENCE</scope>
    <source>
        <strain evidence="11">B2-22910</strain>
    </source>
</reference>
<dbReference type="GO" id="GO:0044208">
    <property type="term" value="P:'de novo' AMP biosynthetic process"/>
    <property type="evidence" value="ECO:0007669"/>
    <property type="project" value="UniProtKB-UniRule"/>
</dbReference>
<keyword evidence="6 8" id="KW-0460">Magnesium</keyword>
<comment type="pathway">
    <text evidence="8 10">Purine metabolism; AMP biosynthesis via de novo pathway; AMP from IMP: step 1/2.</text>
</comment>
<feature type="binding site" evidence="8">
    <location>
        <begin position="408"/>
        <end position="410"/>
    </location>
    <ligand>
        <name>GTP</name>
        <dbReference type="ChEBI" id="CHEBI:37565"/>
    </ligand>
</feature>
<feature type="binding site" evidence="8">
    <location>
        <begin position="40"/>
        <end position="42"/>
    </location>
    <ligand>
        <name>GTP</name>
        <dbReference type="ChEBI" id="CHEBI:37565"/>
    </ligand>
</feature>
<dbReference type="Pfam" id="PF00709">
    <property type="entry name" value="Adenylsucc_synt"/>
    <property type="match status" value="1"/>
</dbReference>
<keyword evidence="5 8" id="KW-0658">Purine biosynthesis</keyword>
<dbReference type="PROSITE" id="PS01266">
    <property type="entry name" value="ADENYLOSUCCIN_SYN_1"/>
    <property type="match status" value="1"/>
</dbReference>
<dbReference type="HAMAP" id="MF_00011">
    <property type="entry name" value="Adenylosucc_synth"/>
    <property type="match status" value="1"/>
</dbReference>
<feature type="binding site" evidence="8">
    <location>
        <begin position="296"/>
        <end position="302"/>
    </location>
    <ligand>
        <name>substrate</name>
    </ligand>
</feature>
<comment type="similarity">
    <text evidence="8 10">Belongs to the adenylosuccinate synthetase family.</text>
</comment>
<feature type="active site" evidence="9">
    <location>
        <position position="140"/>
    </location>
</feature>
<protein>
    <recommendedName>
        <fullName evidence="8 10">Adenylosuccinate synthetase</fullName>
        <shortName evidence="8">AMPSase</shortName>
        <shortName evidence="8">AdSS</shortName>
        <ecNumber evidence="8 10">6.3.4.4</ecNumber>
    </recommendedName>
    <alternativeName>
        <fullName evidence="8">IMP--aspartate ligase</fullName>
    </alternativeName>
</protein>
<feature type="binding site" evidence="8">
    <location>
        <position position="302"/>
    </location>
    <ligand>
        <name>GTP</name>
        <dbReference type="ChEBI" id="CHEBI:37565"/>
    </ligand>
</feature>
<dbReference type="PROSITE" id="PS00513">
    <property type="entry name" value="ADENYLOSUCCIN_SYN_2"/>
    <property type="match status" value="1"/>
</dbReference>
<feature type="binding site" description="in other chain" evidence="8">
    <location>
        <position position="129"/>
    </location>
    <ligand>
        <name>IMP</name>
        <dbReference type="ChEBI" id="CHEBI:58053"/>
        <note>ligand shared between dimeric partners</note>
    </ligand>
</feature>
<dbReference type="Gene3D" id="3.90.170.10">
    <property type="entry name" value="Adenylosuccinate Synthetase, subunit A, domain 3"/>
    <property type="match status" value="1"/>
</dbReference>
<reference evidence="11" key="2">
    <citation type="journal article" date="2021" name="PeerJ">
        <title>Extensive microbial diversity within the chicken gut microbiome revealed by metagenomics and culture.</title>
        <authorList>
            <person name="Gilroy R."/>
            <person name="Ravi A."/>
            <person name="Getino M."/>
            <person name="Pursley I."/>
            <person name="Horton D.L."/>
            <person name="Alikhan N.F."/>
            <person name="Baker D."/>
            <person name="Gharbi K."/>
            <person name="Hall N."/>
            <person name="Watson M."/>
            <person name="Adriaenssens E.M."/>
            <person name="Foster-Nyarko E."/>
            <person name="Jarju S."/>
            <person name="Secka A."/>
            <person name="Antonio M."/>
            <person name="Oren A."/>
            <person name="Chaudhuri R.R."/>
            <person name="La Ragione R."/>
            <person name="Hildebrand F."/>
            <person name="Pallen M.J."/>
        </authorList>
    </citation>
    <scope>NUCLEOTIDE SEQUENCE</scope>
    <source>
        <strain evidence="11">B2-22910</strain>
    </source>
</reference>
<keyword evidence="7 8" id="KW-0342">GTP-binding</keyword>
<dbReference type="GO" id="GO:0005525">
    <property type="term" value="F:GTP binding"/>
    <property type="evidence" value="ECO:0007669"/>
    <property type="project" value="UniProtKB-UniRule"/>
</dbReference>
<dbReference type="InterPro" id="IPR042111">
    <property type="entry name" value="Adenylosuccinate_synth_dom3"/>
</dbReference>
<evidence type="ECO:0000256" key="8">
    <source>
        <dbReference type="HAMAP-Rule" id="MF_00011"/>
    </source>
</evidence>
<dbReference type="PANTHER" id="PTHR11846">
    <property type="entry name" value="ADENYLOSUCCINATE SYNTHETASE"/>
    <property type="match status" value="1"/>
</dbReference>
<dbReference type="GO" id="GO:0005737">
    <property type="term" value="C:cytoplasm"/>
    <property type="evidence" value="ECO:0007669"/>
    <property type="project" value="UniProtKB-SubCell"/>
</dbReference>
<evidence type="ECO:0000256" key="3">
    <source>
        <dbReference type="ARBA" id="ARBA00022723"/>
    </source>
</evidence>
<dbReference type="InterPro" id="IPR042110">
    <property type="entry name" value="Adenylosuccinate_synth_dom2"/>
</dbReference>
<accession>A0A9D9IHM1</accession>
<comment type="caution">
    <text evidence="11">The sequence shown here is derived from an EMBL/GenBank/DDBJ whole genome shotgun (WGS) entry which is preliminary data.</text>
</comment>
<dbReference type="GO" id="GO:0046040">
    <property type="term" value="P:IMP metabolic process"/>
    <property type="evidence" value="ECO:0007669"/>
    <property type="project" value="TreeGrafter"/>
</dbReference>
<feature type="binding site" evidence="8">
    <location>
        <position position="143"/>
    </location>
    <ligand>
        <name>IMP</name>
        <dbReference type="ChEBI" id="CHEBI:58053"/>
        <note>ligand shared between dimeric partners</note>
    </ligand>
</feature>
<name>A0A9D9IHM1_9BACT</name>
<feature type="binding site" description="in other chain" evidence="8">
    <location>
        <begin position="13"/>
        <end position="16"/>
    </location>
    <ligand>
        <name>IMP</name>
        <dbReference type="ChEBI" id="CHEBI:58053"/>
        <note>ligand shared between dimeric partners</note>
    </ligand>
</feature>
<gene>
    <name evidence="8" type="primary">purA</name>
    <name evidence="11" type="ORF">IAB82_09245</name>
</gene>
<feature type="binding site" description="in other chain" evidence="8">
    <location>
        <begin position="38"/>
        <end position="41"/>
    </location>
    <ligand>
        <name>IMP</name>
        <dbReference type="ChEBI" id="CHEBI:58053"/>
        <note>ligand shared between dimeric partners</note>
    </ligand>
</feature>
<evidence type="ECO:0000256" key="9">
    <source>
        <dbReference type="PROSITE-ProRule" id="PRU10134"/>
    </source>
</evidence>
<dbReference type="GO" id="GO:0000287">
    <property type="term" value="F:magnesium ion binding"/>
    <property type="evidence" value="ECO:0007669"/>
    <property type="project" value="UniProtKB-UniRule"/>
</dbReference>
<organism evidence="11 12">
    <name type="scientific">Candidatus Cryptobacteroides faecavium</name>
    <dbReference type="NCBI Taxonomy" id="2840762"/>
    <lineage>
        <taxon>Bacteria</taxon>
        <taxon>Pseudomonadati</taxon>
        <taxon>Bacteroidota</taxon>
        <taxon>Bacteroidia</taxon>
        <taxon>Bacteroidales</taxon>
        <taxon>Candidatus Cryptobacteroides</taxon>
    </lineage>
</organism>
<evidence type="ECO:0000256" key="1">
    <source>
        <dbReference type="ARBA" id="ARBA00011738"/>
    </source>
</evidence>
<dbReference type="SUPFAM" id="SSF52540">
    <property type="entry name" value="P-loop containing nucleoside triphosphate hydrolases"/>
    <property type="match status" value="1"/>
</dbReference>
<dbReference type="InterPro" id="IPR018220">
    <property type="entry name" value="Adenylosuccin_syn_GTP-bd"/>
</dbReference>
<comment type="cofactor">
    <cofactor evidence="8">
        <name>Mg(2+)</name>
        <dbReference type="ChEBI" id="CHEBI:18420"/>
    </cofactor>
    <text evidence="8">Binds 1 Mg(2+) ion per subunit.</text>
</comment>
<dbReference type="SMART" id="SM00788">
    <property type="entry name" value="Adenylsucc_synt"/>
    <property type="match status" value="1"/>
</dbReference>
<evidence type="ECO:0000256" key="6">
    <source>
        <dbReference type="ARBA" id="ARBA00022842"/>
    </source>
</evidence>
<feature type="binding site" evidence="8">
    <location>
        <position position="40"/>
    </location>
    <ligand>
        <name>Mg(2+)</name>
        <dbReference type="ChEBI" id="CHEBI:18420"/>
    </ligand>
</feature>
<evidence type="ECO:0000313" key="11">
    <source>
        <dbReference type="EMBL" id="MBO8471958.1"/>
    </source>
</evidence>
<feature type="binding site" description="in other chain" evidence="8">
    <location>
        <position position="236"/>
    </location>
    <ligand>
        <name>IMP</name>
        <dbReference type="ChEBI" id="CHEBI:58053"/>
        <note>ligand shared between dimeric partners</note>
    </ligand>
</feature>
<evidence type="ECO:0000256" key="2">
    <source>
        <dbReference type="ARBA" id="ARBA00022598"/>
    </source>
</evidence>
<feature type="binding site" description="in other chain" evidence="8">
    <location>
        <position position="221"/>
    </location>
    <ligand>
        <name>IMP</name>
        <dbReference type="ChEBI" id="CHEBI:58053"/>
        <note>ligand shared between dimeric partners</note>
    </ligand>
</feature>
<comment type="subunit">
    <text evidence="1 8">Homodimer.</text>
</comment>
<dbReference type="Proteomes" id="UP000823603">
    <property type="component" value="Unassembled WGS sequence"/>
</dbReference>
<dbReference type="AlphaFoldDB" id="A0A9D9IHM1"/>
<feature type="binding site" evidence="8">
    <location>
        <begin position="12"/>
        <end position="18"/>
    </location>
    <ligand>
        <name>GTP</name>
        <dbReference type="ChEBI" id="CHEBI:37565"/>
    </ligand>
</feature>
<dbReference type="CDD" id="cd03108">
    <property type="entry name" value="AdSS"/>
    <property type="match status" value="1"/>
</dbReference>
<evidence type="ECO:0000313" key="12">
    <source>
        <dbReference type="Proteomes" id="UP000823603"/>
    </source>
</evidence>
<dbReference type="PANTHER" id="PTHR11846:SF0">
    <property type="entry name" value="ADENYLOSUCCINATE SYNTHETASE"/>
    <property type="match status" value="1"/>
</dbReference>
<dbReference type="NCBIfam" id="TIGR00184">
    <property type="entry name" value="purA"/>
    <property type="match status" value="1"/>
</dbReference>
<feature type="binding site" description="in other chain" evidence="8">
    <location>
        <position position="300"/>
    </location>
    <ligand>
        <name>IMP</name>
        <dbReference type="ChEBI" id="CHEBI:58053"/>
        <note>ligand shared between dimeric partners</note>
    </ligand>
</feature>
<dbReference type="InterPro" id="IPR042109">
    <property type="entry name" value="Adenylosuccinate_synth_dom1"/>
</dbReference>
<dbReference type="NCBIfam" id="NF002223">
    <property type="entry name" value="PRK01117.1"/>
    <property type="match status" value="1"/>
</dbReference>
<dbReference type="GO" id="GO:0004019">
    <property type="term" value="F:adenylosuccinate synthase activity"/>
    <property type="evidence" value="ECO:0007669"/>
    <property type="project" value="UniProtKB-UniRule"/>
</dbReference>